<dbReference type="GO" id="GO:0008757">
    <property type="term" value="F:S-adenosylmethionine-dependent methyltransferase activity"/>
    <property type="evidence" value="ECO:0007669"/>
    <property type="project" value="InterPro"/>
</dbReference>
<protein>
    <submittedName>
        <fullName evidence="2">Class I SAM-dependent methyltransferase</fullName>
    </submittedName>
</protein>
<evidence type="ECO:0000313" key="2">
    <source>
        <dbReference type="EMBL" id="URN96105.1"/>
    </source>
</evidence>
<organism evidence="2 3">
    <name type="scientific">Candidatus Pristimantibacillus lignocellulolyticus</name>
    <dbReference type="NCBI Taxonomy" id="2994561"/>
    <lineage>
        <taxon>Bacteria</taxon>
        <taxon>Bacillati</taxon>
        <taxon>Bacillota</taxon>
        <taxon>Bacilli</taxon>
        <taxon>Bacillales</taxon>
        <taxon>Paenibacillaceae</taxon>
        <taxon>Candidatus Pristimantibacillus</taxon>
    </lineage>
</organism>
<dbReference type="PANTHER" id="PTHR43667:SF2">
    <property type="entry name" value="FATTY ACID C-METHYL TRANSFERASE"/>
    <property type="match status" value="1"/>
</dbReference>
<dbReference type="GO" id="GO:0032259">
    <property type="term" value="P:methylation"/>
    <property type="evidence" value="ECO:0007669"/>
    <property type="project" value="UniProtKB-KW"/>
</dbReference>
<name>A0A9J6ZK91_9BACL</name>
<proteinExistence type="predicted"/>
<dbReference type="InterPro" id="IPR050723">
    <property type="entry name" value="CFA/CMAS"/>
</dbReference>
<dbReference type="InterPro" id="IPR013216">
    <property type="entry name" value="Methyltransf_11"/>
</dbReference>
<evidence type="ECO:0000313" key="3">
    <source>
        <dbReference type="Proteomes" id="UP001056756"/>
    </source>
</evidence>
<accession>A0A9J6ZK91</accession>
<dbReference type="InterPro" id="IPR029063">
    <property type="entry name" value="SAM-dependent_MTases_sf"/>
</dbReference>
<dbReference type="AlphaFoldDB" id="A0A9J6ZK91"/>
<reference evidence="2" key="1">
    <citation type="submission" date="2022-05" db="EMBL/GenBank/DDBJ databases">
        <title>Novel bacterial taxa in a minimal lignocellulolytic consortium and its capacity to transform plastics disclosed by genome-resolved metagenomics.</title>
        <authorList>
            <person name="Rodriguez C.A.D."/>
            <person name="Diaz-Garcia L."/>
            <person name="Herrera K."/>
            <person name="Tarazona N.A."/>
            <person name="Sproer C."/>
            <person name="Overmann J."/>
            <person name="Jimenez D.J."/>
        </authorList>
    </citation>
    <scope>NUCLEOTIDE SEQUENCE</scope>
    <source>
        <strain evidence="2">MAG5</strain>
    </source>
</reference>
<keyword evidence="2" id="KW-0808">Transferase</keyword>
<dbReference type="CDD" id="cd02440">
    <property type="entry name" value="AdoMet_MTases"/>
    <property type="match status" value="1"/>
</dbReference>
<sequence length="229" mass="26739">MNLKKEEWNVSYKNKDNFVFYPHEEIIRFSAKYIAKRVGLEHVDYIASQNCKVLDLGCGIGRHIVFFEKLGINTYGVDLSQEAVTVAKQWLEKENLNSEDKIFCGSAEELPWRDDEFSFIVSHGVLDSMPFEIARNIIEECHRIIKEDGLFYCDLIGDETKFDVDFEEEVVVESIHEKGTIQSYFTLNKIENLIENLFEIKEIKKIISKNVATDTYISRYHMVLKKSRC</sequence>
<dbReference type="PANTHER" id="PTHR43667">
    <property type="entry name" value="CYCLOPROPANE-FATTY-ACYL-PHOSPHOLIPID SYNTHASE"/>
    <property type="match status" value="1"/>
</dbReference>
<dbReference type="EMBL" id="CP097899">
    <property type="protein sequence ID" value="URN96105.1"/>
    <property type="molecule type" value="Genomic_DNA"/>
</dbReference>
<gene>
    <name evidence="2" type="ORF">NAG76_07710</name>
</gene>
<dbReference type="SUPFAM" id="SSF53335">
    <property type="entry name" value="S-adenosyl-L-methionine-dependent methyltransferases"/>
    <property type="match status" value="1"/>
</dbReference>
<dbReference type="Pfam" id="PF08241">
    <property type="entry name" value="Methyltransf_11"/>
    <property type="match status" value="1"/>
</dbReference>
<evidence type="ECO:0000259" key="1">
    <source>
        <dbReference type="Pfam" id="PF08241"/>
    </source>
</evidence>
<dbReference type="Proteomes" id="UP001056756">
    <property type="component" value="Chromosome"/>
</dbReference>
<feature type="domain" description="Methyltransferase type 11" evidence="1">
    <location>
        <begin position="54"/>
        <end position="153"/>
    </location>
</feature>
<keyword evidence="2" id="KW-0489">Methyltransferase</keyword>
<dbReference type="KEGG" id="plig:NAG76_07710"/>
<dbReference type="Gene3D" id="3.40.50.150">
    <property type="entry name" value="Vaccinia Virus protein VP39"/>
    <property type="match status" value="1"/>
</dbReference>